<proteinExistence type="predicted"/>
<name>A0ABQ3F3L3_9ACTN</name>
<protein>
    <submittedName>
        <fullName evidence="2">Uncharacterized protein</fullName>
    </submittedName>
</protein>
<feature type="compositionally biased region" description="Low complexity" evidence="1">
    <location>
        <begin position="77"/>
        <end position="86"/>
    </location>
</feature>
<evidence type="ECO:0000256" key="1">
    <source>
        <dbReference type="SAM" id="MobiDB-lite"/>
    </source>
</evidence>
<keyword evidence="3" id="KW-1185">Reference proteome</keyword>
<organism evidence="2 3">
    <name type="scientific">Streptomyces cirratus</name>
    <dbReference type="NCBI Taxonomy" id="68187"/>
    <lineage>
        <taxon>Bacteria</taxon>
        <taxon>Bacillati</taxon>
        <taxon>Actinomycetota</taxon>
        <taxon>Actinomycetes</taxon>
        <taxon>Kitasatosporales</taxon>
        <taxon>Streptomycetaceae</taxon>
        <taxon>Streptomyces</taxon>
    </lineage>
</organism>
<gene>
    <name evidence="2" type="ORF">GCM10010347_47030</name>
</gene>
<evidence type="ECO:0000313" key="3">
    <source>
        <dbReference type="Proteomes" id="UP000642673"/>
    </source>
</evidence>
<dbReference type="Proteomes" id="UP000642673">
    <property type="component" value="Unassembled WGS sequence"/>
</dbReference>
<sequence length="128" mass="13169">MRDVTAAGQHAQLVRRLRAPRPAAHLAGRAQDAERRYAAAVERMGRHGFRVPSPVAALGPAITAATARPRRSGGAGTAPPSAAGTRAVRAMPQTGAKGGSKAVTRLPVVKAAKPVRNRVLCGQRVGSA</sequence>
<reference evidence="3" key="1">
    <citation type="journal article" date="2019" name="Int. J. Syst. Evol. Microbiol.">
        <title>The Global Catalogue of Microorganisms (GCM) 10K type strain sequencing project: providing services to taxonomists for standard genome sequencing and annotation.</title>
        <authorList>
            <consortium name="The Broad Institute Genomics Platform"/>
            <consortium name="The Broad Institute Genome Sequencing Center for Infectious Disease"/>
            <person name="Wu L."/>
            <person name="Ma J."/>
        </authorList>
    </citation>
    <scope>NUCLEOTIDE SEQUENCE [LARGE SCALE GENOMIC DNA]</scope>
    <source>
        <strain evidence="3">JCM 4738</strain>
    </source>
</reference>
<accession>A0ABQ3F3L3</accession>
<dbReference type="EMBL" id="BMVP01000010">
    <property type="protein sequence ID" value="GHB71360.1"/>
    <property type="molecule type" value="Genomic_DNA"/>
</dbReference>
<comment type="caution">
    <text evidence="2">The sequence shown here is derived from an EMBL/GenBank/DDBJ whole genome shotgun (WGS) entry which is preliminary data.</text>
</comment>
<evidence type="ECO:0000313" key="2">
    <source>
        <dbReference type="EMBL" id="GHB71360.1"/>
    </source>
</evidence>
<feature type="region of interest" description="Disordered" evidence="1">
    <location>
        <begin position="66"/>
        <end position="86"/>
    </location>
</feature>